<keyword evidence="1" id="KW-1133">Transmembrane helix</keyword>
<name>A0ABW4N181_9CAUL</name>
<evidence type="ECO:0000259" key="2">
    <source>
        <dbReference type="Pfam" id="PF09834"/>
    </source>
</evidence>
<proteinExistence type="predicted"/>
<evidence type="ECO:0000313" key="3">
    <source>
        <dbReference type="EMBL" id="MFD1783739.1"/>
    </source>
</evidence>
<comment type="caution">
    <text evidence="3">The sequence shown here is derived from an EMBL/GenBank/DDBJ whole genome shotgun (WGS) entry which is preliminary data.</text>
</comment>
<accession>A0ABW4N181</accession>
<keyword evidence="1" id="KW-0472">Membrane</keyword>
<feature type="transmembrane region" description="Helical" evidence="1">
    <location>
        <begin position="31"/>
        <end position="50"/>
    </location>
</feature>
<dbReference type="Proteomes" id="UP001597237">
    <property type="component" value="Unassembled WGS sequence"/>
</dbReference>
<dbReference type="Pfam" id="PF09834">
    <property type="entry name" value="DUF2061"/>
    <property type="match status" value="1"/>
</dbReference>
<reference evidence="4" key="1">
    <citation type="journal article" date="2019" name="Int. J. Syst. Evol. Microbiol.">
        <title>The Global Catalogue of Microorganisms (GCM) 10K type strain sequencing project: providing services to taxonomists for standard genome sequencing and annotation.</title>
        <authorList>
            <consortium name="The Broad Institute Genomics Platform"/>
            <consortium name="The Broad Institute Genome Sequencing Center for Infectious Disease"/>
            <person name="Wu L."/>
            <person name="Ma J."/>
        </authorList>
    </citation>
    <scope>NUCLEOTIDE SEQUENCE [LARGE SCALE GENOMIC DNA]</scope>
    <source>
        <strain evidence="4">DFY28</strain>
    </source>
</reference>
<sequence>MQIAKKTLTYSLTHLIVAVAVAFALTRDWRAALAIGMIEPIFQTIAFALHERAWRRAEARAQAGTRPLRGRSAVEA</sequence>
<dbReference type="InterPro" id="IPR018638">
    <property type="entry name" value="DUF2061_membrane"/>
</dbReference>
<keyword evidence="1" id="KW-0812">Transmembrane</keyword>
<protein>
    <submittedName>
        <fullName evidence="3">DUF2061 domain-containing protein</fullName>
    </submittedName>
</protein>
<feature type="domain" description="DUF2061" evidence="2">
    <location>
        <begin position="5"/>
        <end position="54"/>
    </location>
</feature>
<organism evidence="3 4">
    <name type="scientific">Phenylobacterium terrae</name>
    <dbReference type="NCBI Taxonomy" id="2665495"/>
    <lineage>
        <taxon>Bacteria</taxon>
        <taxon>Pseudomonadati</taxon>
        <taxon>Pseudomonadota</taxon>
        <taxon>Alphaproteobacteria</taxon>
        <taxon>Caulobacterales</taxon>
        <taxon>Caulobacteraceae</taxon>
        <taxon>Phenylobacterium</taxon>
    </lineage>
</organism>
<evidence type="ECO:0000313" key="4">
    <source>
        <dbReference type="Proteomes" id="UP001597237"/>
    </source>
</evidence>
<gene>
    <name evidence="3" type="ORF">ACFSC0_10070</name>
</gene>
<feature type="transmembrane region" description="Helical" evidence="1">
    <location>
        <begin position="7"/>
        <end position="25"/>
    </location>
</feature>
<keyword evidence="4" id="KW-1185">Reference proteome</keyword>
<dbReference type="EMBL" id="JBHUEY010000001">
    <property type="protein sequence ID" value="MFD1783739.1"/>
    <property type="molecule type" value="Genomic_DNA"/>
</dbReference>
<evidence type="ECO:0000256" key="1">
    <source>
        <dbReference type="SAM" id="Phobius"/>
    </source>
</evidence>
<dbReference type="RefSeq" id="WP_377283070.1">
    <property type="nucleotide sequence ID" value="NZ_JBHRSI010000008.1"/>
</dbReference>